<keyword evidence="7" id="KW-0274">FAD</keyword>
<dbReference type="Pfam" id="PF07992">
    <property type="entry name" value="Pyr_redox_2"/>
    <property type="match status" value="1"/>
</dbReference>
<evidence type="ECO:0000256" key="1">
    <source>
        <dbReference type="ARBA" id="ARBA00001974"/>
    </source>
</evidence>
<evidence type="ECO:0000256" key="7">
    <source>
        <dbReference type="ARBA" id="ARBA00022827"/>
    </source>
</evidence>
<evidence type="ECO:0000259" key="14">
    <source>
        <dbReference type="Pfam" id="PF07992"/>
    </source>
</evidence>
<evidence type="ECO:0000256" key="6">
    <source>
        <dbReference type="ARBA" id="ARBA00022630"/>
    </source>
</evidence>
<dbReference type="EC" id="1.6.1.1" evidence="4"/>
<dbReference type="PANTHER" id="PTHR22912">
    <property type="entry name" value="DISULFIDE OXIDOREDUCTASE"/>
    <property type="match status" value="1"/>
</dbReference>
<reference evidence="15 16" key="1">
    <citation type="submission" date="2024-10" db="EMBL/GenBank/DDBJ databases">
        <title>Updated reference genomes for cyclostephanoid diatoms.</title>
        <authorList>
            <person name="Roberts W.R."/>
            <person name="Alverson A.J."/>
        </authorList>
    </citation>
    <scope>NUCLEOTIDE SEQUENCE [LARGE SCALE GENOMIC DNA]</scope>
    <source>
        <strain evidence="15 16">AJA228-03</strain>
    </source>
</reference>
<comment type="cofactor">
    <cofactor evidence="1">
        <name>FAD</name>
        <dbReference type="ChEBI" id="CHEBI:57692"/>
    </cofactor>
</comment>
<keyword evidence="6" id="KW-0285">Flavoprotein</keyword>
<evidence type="ECO:0000259" key="13">
    <source>
        <dbReference type="Pfam" id="PF02852"/>
    </source>
</evidence>
<dbReference type="PANTHER" id="PTHR22912:SF93">
    <property type="entry name" value="SOLUBLE PYRIDINE NUCLEOTIDE TRANSHYDROGENASE"/>
    <property type="match status" value="1"/>
</dbReference>
<dbReference type="InterPro" id="IPR023753">
    <property type="entry name" value="FAD/NAD-binding_dom"/>
</dbReference>
<dbReference type="FunFam" id="3.50.50.60:FF:000358">
    <property type="entry name" value="Irc15p"/>
    <property type="match status" value="1"/>
</dbReference>
<name>A0ABD3R437_9STRA</name>
<feature type="domain" description="FAD/NAD(P)-binding" evidence="14">
    <location>
        <begin position="126"/>
        <end position="482"/>
    </location>
</feature>
<organism evidence="15 16">
    <name type="scientific">Cyclostephanos tholiformis</name>
    <dbReference type="NCBI Taxonomy" id="382380"/>
    <lineage>
        <taxon>Eukaryota</taxon>
        <taxon>Sar</taxon>
        <taxon>Stramenopiles</taxon>
        <taxon>Ochrophyta</taxon>
        <taxon>Bacillariophyta</taxon>
        <taxon>Coscinodiscophyceae</taxon>
        <taxon>Thalassiosirophycidae</taxon>
        <taxon>Stephanodiscales</taxon>
        <taxon>Stephanodiscaceae</taxon>
        <taxon>Cyclostephanos</taxon>
    </lineage>
</organism>
<dbReference type="AlphaFoldDB" id="A0ABD3R437"/>
<dbReference type="SUPFAM" id="SSF51905">
    <property type="entry name" value="FAD/NAD(P)-binding domain"/>
    <property type="match status" value="1"/>
</dbReference>
<feature type="domain" description="Pyridine nucleotide-disulphide oxidoreductase dimerisation" evidence="13">
    <location>
        <begin position="539"/>
        <end position="643"/>
    </location>
</feature>
<dbReference type="PRINTS" id="PR00368">
    <property type="entry name" value="FADPNR"/>
</dbReference>
<evidence type="ECO:0000256" key="8">
    <source>
        <dbReference type="ARBA" id="ARBA00022857"/>
    </source>
</evidence>
<evidence type="ECO:0000256" key="4">
    <source>
        <dbReference type="ARBA" id="ARBA00012772"/>
    </source>
</evidence>
<protein>
    <recommendedName>
        <fullName evidence="4">NAD(P)(+) transhydrogenase (Si-specific)</fullName>
        <ecNumber evidence="4">1.6.1.1</ecNumber>
    </recommendedName>
    <alternativeName>
        <fullName evidence="11">NAD(P)(+) transhydrogenase [B-specific]</fullName>
    </alternativeName>
</protein>
<dbReference type="Gene3D" id="3.50.50.60">
    <property type="entry name" value="FAD/NAD(P)-binding domain"/>
    <property type="match status" value="2"/>
</dbReference>
<sequence length="676" mass="71273">MIEAATMTKSSSKLISPTAVARCGGGKRTLHLPSSFLVVIVAALLQSGQRAPPWGCFAFHLTLHRNAVFDHAALSKSARSRQSFRQQRHHTPLLHSLSHPQSRRPSRSSVATSAHVDPSDVSGKSYDLAIIGAGPVGVSSALLAASSHGANVILIDAPRASGALMNEVTGEDLSLGGPTGLFSKALRASVKKINVGSLRGMGLRDDSVWNEVVACCVELASFNARDALRQLDYAGVTYVKGHAAFADSGGPSSLIITPELGTRGGPGGTATVNAMRVLIATGSTPFRPGGIPFDGRRVFDSDSINTLSRLPRSVAITGSGIIAIEFAKIFKNLGSDVTLIIRDSIPRNALMKIGLDKDIAGILVADLARSGIKIERGARVKKFDVPRDNDKAPIVLELEASNGGDRPTGSATSIKCDIYLAAVGRKPNTASLNLPAAGILTDEYGGIVVDSRLRTTARGGNVYAAGDVVGRPFLASTGTAQGFQAVEGMFQTDENRLSEALGGAEGVSTDAKKAVEHYPSSYEDRYDPKNLASNPFAFPIGVWTSPEAAYYGLSTQQCRDMGINAGEGVALYAECLRGLVFSPNGLLKLVFDKDNGQIMGVHICGDDACELIHYGMELVKAERTINDVLGNLYSAVTFHEMYRIAAMAAVDEAGARKRRAAAGRALTARNSGISQE</sequence>
<proteinExistence type="predicted"/>
<evidence type="ECO:0000313" key="15">
    <source>
        <dbReference type="EMBL" id="KAL3807642.1"/>
    </source>
</evidence>
<dbReference type="InterPro" id="IPR004099">
    <property type="entry name" value="Pyr_nucl-diS_OxRdtase_dimer"/>
</dbReference>
<dbReference type="GO" id="GO:0005737">
    <property type="term" value="C:cytoplasm"/>
    <property type="evidence" value="ECO:0007669"/>
    <property type="project" value="UniProtKB-SubCell"/>
</dbReference>
<evidence type="ECO:0000256" key="9">
    <source>
        <dbReference type="ARBA" id="ARBA00023002"/>
    </source>
</evidence>
<dbReference type="Pfam" id="PF02852">
    <property type="entry name" value="Pyr_redox_dim"/>
    <property type="match status" value="1"/>
</dbReference>
<accession>A0ABD3R437</accession>
<dbReference type="SUPFAM" id="SSF55424">
    <property type="entry name" value="FAD/NAD-linked reductases, dimerisation (C-terminal) domain"/>
    <property type="match status" value="1"/>
</dbReference>
<comment type="function">
    <text evidence="2">Conversion of NADPH, generated by peripheral catabolic pathways, to NADH, which can enter the respiratory chain for energy generation.</text>
</comment>
<comment type="subcellular location">
    <subcellularLocation>
        <location evidence="3">Cytoplasm</location>
    </subcellularLocation>
</comment>
<gene>
    <name evidence="15" type="ORF">ACHAXA_004767</name>
</gene>
<evidence type="ECO:0000256" key="12">
    <source>
        <dbReference type="SAM" id="MobiDB-lite"/>
    </source>
</evidence>
<keyword evidence="5" id="KW-0963">Cytoplasm</keyword>
<feature type="region of interest" description="Disordered" evidence="12">
    <location>
        <begin position="79"/>
        <end position="121"/>
    </location>
</feature>
<evidence type="ECO:0000256" key="3">
    <source>
        <dbReference type="ARBA" id="ARBA00004496"/>
    </source>
</evidence>
<evidence type="ECO:0000256" key="10">
    <source>
        <dbReference type="ARBA" id="ARBA00023027"/>
    </source>
</evidence>
<dbReference type="InterPro" id="IPR050151">
    <property type="entry name" value="Class-I_Pyr_Nuc-Dis_Oxidored"/>
</dbReference>
<comment type="caution">
    <text evidence="15">The sequence shown here is derived from an EMBL/GenBank/DDBJ whole genome shotgun (WGS) entry which is preliminary data.</text>
</comment>
<evidence type="ECO:0000256" key="5">
    <source>
        <dbReference type="ARBA" id="ARBA00022490"/>
    </source>
</evidence>
<dbReference type="EMBL" id="JALLPB020000604">
    <property type="protein sequence ID" value="KAL3807642.1"/>
    <property type="molecule type" value="Genomic_DNA"/>
</dbReference>
<dbReference type="GO" id="GO:0003957">
    <property type="term" value="F:NAD(P)+ transhydrogenase (Si-specific) activity"/>
    <property type="evidence" value="ECO:0007669"/>
    <property type="project" value="UniProtKB-EC"/>
</dbReference>
<keyword evidence="10" id="KW-0520">NAD</keyword>
<dbReference type="PRINTS" id="PR00411">
    <property type="entry name" value="PNDRDTASEI"/>
</dbReference>
<dbReference type="Gene3D" id="3.30.390.30">
    <property type="match status" value="1"/>
</dbReference>
<evidence type="ECO:0000256" key="11">
    <source>
        <dbReference type="ARBA" id="ARBA00031183"/>
    </source>
</evidence>
<keyword evidence="8" id="KW-0521">NADP</keyword>
<evidence type="ECO:0000313" key="16">
    <source>
        <dbReference type="Proteomes" id="UP001530377"/>
    </source>
</evidence>
<dbReference type="InterPro" id="IPR036188">
    <property type="entry name" value="FAD/NAD-bd_sf"/>
</dbReference>
<dbReference type="Proteomes" id="UP001530377">
    <property type="component" value="Unassembled WGS sequence"/>
</dbReference>
<dbReference type="InterPro" id="IPR016156">
    <property type="entry name" value="FAD/NAD-linked_Rdtase_dimer_sf"/>
</dbReference>
<keyword evidence="16" id="KW-1185">Reference proteome</keyword>
<keyword evidence="9" id="KW-0560">Oxidoreductase</keyword>
<evidence type="ECO:0000256" key="2">
    <source>
        <dbReference type="ARBA" id="ARBA00002842"/>
    </source>
</evidence>